<evidence type="ECO:0000313" key="1">
    <source>
        <dbReference type="EMBL" id="ROT39209.1"/>
    </source>
</evidence>
<evidence type="ECO:0000313" key="2">
    <source>
        <dbReference type="Proteomes" id="UP000272025"/>
    </source>
</evidence>
<dbReference type="Proteomes" id="UP000272025">
    <property type="component" value="Unassembled WGS sequence"/>
</dbReference>
<keyword evidence="2" id="KW-1185">Reference proteome</keyword>
<organism evidence="1 2">
    <name type="scientific">Sodiomyces alkalinus (strain CBS 110278 / VKM F-3762 / F11)</name>
    <name type="common">Alkaliphilic filamentous fungus</name>
    <dbReference type="NCBI Taxonomy" id="1314773"/>
    <lineage>
        <taxon>Eukaryota</taxon>
        <taxon>Fungi</taxon>
        <taxon>Dikarya</taxon>
        <taxon>Ascomycota</taxon>
        <taxon>Pezizomycotina</taxon>
        <taxon>Sordariomycetes</taxon>
        <taxon>Hypocreomycetidae</taxon>
        <taxon>Glomerellales</taxon>
        <taxon>Plectosphaerellaceae</taxon>
        <taxon>Sodiomyces</taxon>
    </lineage>
</organism>
<accession>A0A3N2PXF4</accession>
<dbReference type="RefSeq" id="XP_028467015.1">
    <property type="nucleotide sequence ID" value="XM_028606888.1"/>
</dbReference>
<dbReference type="GeneID" id="39575366"/>
<dbReference type="AlphaFoldDB" id="A0A3N2PXF4"/>
<name>A0A3N2PXF4_SODAK</name>
<reference evidence="1 2" key="1">
    <citation type="journal article" date="2018" name="Mol. Ecol.">
        <title>The obligate alkalophilic soda-lake fungus Sodiomyces alkalinus has shifted to a protein diet.</title>
        <authorList>
            <person name="Grum-Grzhimaylo A.A."/>
            <person name="Falkoski D.L."/>
            <person name="van den Heuvel J."/>
            <person name="Valero-Jimenez C.A."/>
            <person name="Min B."/>
            <person name="Choi I.G."/>
            <person name="Lipzen A."/>
            <person name="Daum C.G."/>
            <person name="Aanen D.K."/>
            <person name="Tsang A."/>
            <person name="Henrissat B."/>
            <person name="Bilanenko E.N."/>
            <person name="de Vries R.P."/>
            <person name="van Kan J.A.L."/>
            <person name="Grigoriev I.V."/>
            <person name="Debets A.J.M."/>
        </authorList>
    </citation>
    <scope>NUCLEOTIDE SEQUENCE [LARGE SCALE GENOMIC DNA]</scope>
    <source>
        <strain evidence="1 2">F11</strain>
    </source>
</reference>
<protein>
    <submittedName>
        <fullName evidence="1">Uncharacterized protein</fullName>
    </submittedName>
</protein>
<dbReference type="EMBL" id="ML119054">
    <property type="protein sequence ID" value="ROT39209.1"/>
    <property type="molecule type" value="Genomic_DNA"/>
</dbReference>
<sequence>MSDKSLCLLGHPKDQVCLSCQRILRRLSSLALVPPRSIIGWPLNAQLVLRTASNFCKGGVNCVTVTVRRINSRHPLQIHGRKTQEKKEKRAL</sequence>
<gene>
    <name evidence="1" type="ORF">SODALDRAFT_154356</name>
</gene>
<proteinExistence type="predicted"/>